<dbReference type="EMBL" id="CP038613">
    <property type="protein sequence ID" value="QBY44529.1"/>
    <property type="molecule type" value="Genomic_DNA"/>
</dbReference>
<dbReference type="Pfam" id="PF09477">
    <property type="entry name" value="Type_III_YscG"/>
    <property type="match status" value="1"/>
</dbReference>
<proteinExistence type="predicted"/>
<evidence type="ECO:0000313" key="1">
    <source>
        <dbReference type="EMBL" id="QBY44529.1"/>
    </source>
</evidence>
<gene>
    <name evidence="1" type="ORF">ArsFIN_31150</name>
</gene>
<protein>
    <submittedName>
        <fullName evidence="1">Bacterial type II secretion system chaperone protein (Type_III_yscG)</fullName>
    </submittedName>
</protein>
<dbReference type="Gene3D" id="1.25.40.10">
    <property type="entry name" value="Tetratricopeptide repeat domain"/>
    <property type="match status" value="1"/>
</dbReference>
<evidence type="ECO:0000313" key="2">
    <source>
        <dbReference type="Proteomes" id="UP000295134"/>
    </source>
</evidence>
<organism evidence="1 2">
    <name type="scientific">Arsenophonus nasoniae</name>
    <name type="common">son-killer infecting Nasonia vitripennis</name>
    <dbReference type="NCBI Taxonomy" id="638"/>
    <lineage>
        <taxon>Bacteria</taxon>
        <taxon>Pseudomonadati</taxon>
        <taxon>Pseudomonadota</taxon>
        <taxon>Gammaproteobacteria</taxon>
        <taxon>Enterobacterales</taxon>
        <taxon>Morganellaceae</taxon>
        <taxon>Arsenophonus</taxon>
    </lineage>
</organism>
<accession>A0A4P7KW58</accession>
<dbReference type="GeneID" id="96878094"/>
<dbReference type="AlphaFoldDB" id="A0A4P7KW58"/>
<reference evidence="1 2" key="1">
    <citation type="submission" date="2019-03" db="EMBL/GenBank/DDBJ databases">
        <title>Long-read sequencing reveals hyperdense prophage content in a complex bacterial symbiont genome.</title>
        <authorList>
            <person name="Frost C.L."/>
            <person name="Siozios S."/>
            <person name="Nadal-Jimenez P."/>
            <person name="Brockhurst M.A."/>
            <person name="King K.C."/>
            <person name="Darby A.C."/>
            <person name="Hurst G.D.D."/>
        </authorList>
    </citation>
    <scope>NUCLEOTIDE SEQUENCE [LARGE SCALE GENOMIC DNA]</scope>
    <source>
        <strain evidence="1 2">FIN</strain>
    </source>
</reference>
<name>A0A4P7KW58_9GAMM</name>
<dbReference type="Proteomes" id="UP000295134">
    <property type="component" value="Chromosome"/>
</dbReference>
<dbReference type="RefSeq" id="WP_026822296.1">
    <property type="nucleotide sequence ID" value="NZ_CP038613.1"/>
</dbReference>
<dbReference type="InterPro" id="IPR013348">
    <property type="entry name" value="T3SS_YscG_PscG"/>
</dbReference>
<dbReference type="KEGG" id="ans:ArsFIN_31150"/>
<sequence length="121" mass="14133">MMAMQIEKLLIELAIIAVEKAYLTEANDIYCWLKQLDKKYLESALLIKILIFLRQEQYQTILELAQHHQQLNLMPFFILSAHQLGLAKQESDFFTKLTINKNEHADLINLTTSLIEITQNN</sequence>
<dbReference type="InterPro" id="IPR011990">
    <property type="entry name" value="TPR-like_helical_dom_sf"/>
</dbReference>